<dbReference type="Pfam" id="PF02460">
    <property type="entry name" value="Patched"/>
    <property type="match status" value="1"/>
</dbReference>
<comment type="caution">
    <text evidence="9">The sequence shown here is derived from an EMBL/GenBank/DDBJ whole genome shotgun (WGS) entry which is preliminary data.</text>
</comment>
<dbReference type="SUPFAM" id="SSF82866">
    <property type="entry name" value="Multidrug efflux transporter AcrB transmembrane domain"/>
    <property type="match status" value="1"/>
</dbReference>
<dbReference type="GO" id="GO:0018996">
    <property type="term" value="P:molting cycle, collagen and cuticulin-based cuticle"/>
    <property type="evidence" value="ECO:0007669"/>
    <property type="project" value="TreeGrafter"/>
</dbReference>
<reference evidence="10" key="1">
    <citation type="submission" date="2012-08" db="EMBL/GenBank/DDBJ databases">
        <title>The Genome Sequence of Wuchereria bancrofti.</title>
        <authorList>
            <person name="Nutman T.B."/>
            <person name="Fink D.L."/>
            <person name="Russ C."/>
            <person name="Young S."/>
            <person name="Zeng Q."/>
            <person name="Koehrsen M."/>
            <person name="Alvarado L."/>
            <person name="Berlin A."/>
            <person name="Chapman S.B."/>
            <person name="Chen Z."/>
            <person name="Freedman E."/>
            <person name="Gellesch M."/>
            <person name="Goldberg J."/>
            <person name="Griggs A."/>
            <person name="Gujja S."/>
            <person name="Heilman E.R."/>
            <person name="Heiman D."/>
            <person name="Hepburn T."/>
            <person name="Howarth C."/>
            <person name="Jen D."/>
            <person name="Larson L."/>
            <person name="Lewis B."/>
            <person name="Mehta T."/>
            <person name="Park D."/>
            <person name="Pearson M."/>
            <person name="Roberts A."/>
            <person name="Saif S."/>
            <person name="Shea T."/>
            <person name="Shenoy N."/>
            <person name="Sisk P."/>
            <person name="Stolte C."/>
            <person name="Sykes S."/>
            <person name="Walk T."/>
            <person name="White J."/>
            <person name="Yandava C."/>
            <person name="Haas B."/>
            <person name="Henn M.R."/>
            <person name="Nusbaum C."/>
            <person name="Birren B."/>
        </authorList>
    </citation>
    <scope>NUCLEOTIDE SEQUENCE [LARGE SCALE GENOMIC DNA]</scope>
    <source>
        <strain evidence="10">NA</strain>
    </source>
</reference>
<gene>
    <name evidence="9" type="ORF">WUBG_18868</name>
</gene>
<dbReference type="AlphaFoldDB" id="J9DL82"/>
<keyword evidence="4 7" id="KW-1133">Transmembrane helix</keyword>
<feature type="non-terminal residue" evidence="9">
    <location>
        <position position="56"/>
    </location>
</feature>
<dbReference type="Proteomes" id="UP000004810">
    <property type="component" value="Unassembled WGS sequence"/>
</dbReference>
<evidence type="ECO:0000256" key="3">
    <source>
        <dbReference type="ARBA" id="ARBA00022692"/>
    </source>
</evidence>
<comment type="similarity">
    <text evidence="2">Belongs to the patched family.</text>
</comment>
<evidence type="ECO:0000256" key="5">
    <source>
        <dbReference type="ARBA" id="ARBA00023136"/>
    </source>
</evidence>
<evidence type="ECO:0000259" key="8">
    <source>
        <dbReference type="PROSITE" id="PS50156"/>
    </source>
</evidence>
<sequence length="56" mass="5882">MTGDWVTSKPLEALMGVLSSSFAIVSAAGFMFLMGIPFVSQVTVMPFLALAIGIDD</sequence>
<proteinExistence type="inferred from homology"/>
<evidence type="ECO:0000256" key="6">
    <source>
        <dbReference type="ARBA" id="ARBA00023180"/>
    </source>
</evidence>
<keyword evidence="6" id="KW-0325">Glycoprotein</keyword>
<dbReference type="GO" id="GO:0030659">
    <property type="term" value="C:cytoplasmic vesicle membrane"/>
    <property type="evidence" value="ECO:0007669"/>
    <property type="project" value="TreeGrafter"/>
</dbReference>
<keyword evidence="3 7" id="KW-0812">Transmembrane</keyword>
<evidence type="ECO:0000313" key="10">
    <source>
        <dbReference type="Proteomes" id="UP000004810"/>
    </source>
</evidence>
<dbReference type="PANTHER" id="PTHR10796:SF105">
    <property type="entry name" value="SSD DOMAIN-CONTAINING PROTEIN"/>
    <property type="match status" value="1"/>
</dbReference>
<protein>
    <recommendedName>
        <fullName evidence="8">SSD domain-containing protein</fullName>
    </recommendedName>
</protein>
<dbReference type="PROSITE" id="PS50156">
    <property type="entry name" value="SSD"/>
    <property type="match status" value="1"/>
</dbReference>
<feature type="transmembrane region" description="Helical" evidence="7">
    <location>
        <begin position="20"/>
        <end position="39"/>
    </location>
</feature>
<name>J9DL82_WUCBA</name>
<dbReference type="GO" id="GO:0006897">
    <property type="term" value="P:endocytosis"/>
    <property type="evidence" value="ECO:0007669"/>
    <property type="project" value="TreeGrafter"/>
</dbReference>
<dbReference type="InterPro" id="IPR051697">
    <property type="entry name" value="Patched_domain-protein"/>
</dbReference>
<evidence type="ECO:0000256" key="4">
    <source>
        <dbReference type="ARBA" id="ARBA00022989"/>
    </source>
</evidence>
<evidence type="ECO:0000256" key="1">
    <source>
        <dbReference type="ARBA" id="ARBA00004141"/>
    </source>
</evidence>
<evidence type="ECO:0000256" key="7">
    <source>
        <dbReference type="SAM" id="Phobius"/>
    </source>
</evidence>
<dbReference type="GO" id="GO:0005886">
    <property type="term" value="C:plasma membrane"/>
    <property type="evidence" value="ECO:0007669"/>
    <property type="project" value="TreeGrafter"/>
</dbReference>
<keyword evidence="5 7" id="KW-0472">Membrane</keyword>
<organism evidence="9 10">
    <name type="scientific">Wuchereria bancrofti</name>
    <dbReference type="NCBI Taxonomy" id="6293"/>
    <lineage>
        <taxon>Eukaryota</taxon>
        <taxon>Metazoa</taxon>
        <taxon>Ecdysozoa</taxon>
        <taxon>Nematoda</taxon>
        <taxon>Chromadorea</taxon>
        <taxon>Rhabditida</taxon>
        <taxon>Spirurina</taxon>
        <taxon>Spiruromorpha</taxon>
        <taxon>Filarioidea</taxon>
        <taxon>Onchocercidae</taxon>
        <taxon>Wuchereria</taxon>
    </lineage>
</organism>
<dbReference type="PANTHER" id="PTHR10796">
    <property type="entry name" value="PATCHED-RELATED"/>
    <property type="match status" value="1"/>
</dbReference>
<dbReference type="InterPro" id="IPR003392">
    <property type="entry name" value="PTHD_SSD"/>
</dbReference>
<dbReference type="EMBL" id="ADBV01022941">
    <property type="protein sequence ID" value="EJW70226.1"/>
    <property type="molecule type" value="Genomic_DNA"/>
</dbReference>
<feature type="domain" description="SSD" evidence="8">
    <location>
        <begin position="1"/>
        <end position="56"/>
    </location>
</feature>
<dbReference type="InterPro" id="IPR000731">
    <property type="entry name" value="SSD"/>
</dbReference>
<comment type="subcellular location">
    <subcellularLocation>
        <location evidence="1">Membrane</location>
        <topology evidence="1">Multi-pass membrane protein</topology>
    </subcellularLocation>
</comment>
<evidence type="ECO:0000313" key="9">
    <source>
        <dbReference type="EMBL" id="EJW70226.1"/>
    </source>
</evidence>
<evidence type="ECO:0000256" key="2">
    <source>
        <dbReference type="ARBA" id="ARBA00005585"/>
    </source>
</evidence>
<accession>J9DL82</accession>